<dbReference type="OrthoDB" id="3596450at2759"/>
<proteinExistence type="predicted"/>
<dbReference type="InterPro" id="IPR045518">
    <property type="entry name" value="2EXR"/>
</dbReference>
<reference evidence="3" key="1">
    <citation type="journal article" date="2012" name="Nat. Genet.">
        <title>Lifestyle transitions in plant pathogenic Colletotrichum fungi deciphered by genome and transcriptome analyses.</title>
        <authorList>
            <person name="O'Connell R.J."/>
            <person name="Thon M.R."/>
            <person name="Hacquard S."/>
            <person name="Amyotte S.G."/>
            <person name="Kleemann J."/>
            <person name="Torres M.F."/>
            <person name="Damm U."/>
            <person name="Buiate E.A."/>
            <person name="Epstein L."/>
            <person name="Alkan N."/>
            <person name="Altmueller J."/>
            <person name="Alvarado-Balderrama L."/>
            <person name="Bauser C.A."/>
            <person name="Becker C."/>
            <person name="Birren B.W."/>
            <person name="Chen Z."/>
            <person name="Choi J."/>
            <person name="Crouch J.A."/>
            <person name="Duvick J.P."/>
            <person name="Farman M.A."/>
            <person name="Gan P."/>
            <person name="Heiman D."/>
            <person name="Henrissat B."/>
            <person name="Howard R.J."/>
            <person name="Kabbage M."/>
            <person name="Koch C."/>
            <person name="Kracher B."/>
            <person name="Kubo Y."/>
            <person name="Law A.D."/>
            <person name="Lebrun M.-H."/>
            <person name="Lee Y.-H."/>
            <person name="Miyara I."/>
            <person name="Moore N."/>
            <person name="Neumann U."/>
            <person name="Nordstroem K."/>
            <person name="Panaccione D.G."/>
            <person name="Panstruga R."/>
            <person name="Place M."/>
            <person name="Proctor R.H."/>
            <person name="Prusky D."/>
            <person name="Rech G."/>
            <person name="Reinhardt R."/>
            <person name="Rollins J.A."/>
            <person name="Rounsley S."/>
            <person name="Schardl C.L."/>
            <person name="Schwartz D.C."/>
            <person name="Shenoy N."/>
            <person name="Shirasu K."/>
            <person name="Sikhakolli U.R."/>
            <person name="Stueber K."/>
            <person name="Sukno S.A."/>
            <person name="Sweigard J.A."/>
            <person name="Takano Y."/>
            <person name="Takahara H."/>
            <person name="Trail F."/>
            <person name="van der Does H.C."/>
            <person name="Voll L.M."/>
            <person name="Will I."/>
            <person name="Young S."/>
            <person name="Zeng Q."/>
            <person name="Zhang J."/>
            <person name="Zhou S."/>
            <person name="Dickman M.B."/>
            <person name="Schulze-Lefert P."/>
            <person name="Ver Loren van Themaat E."/>
            <person name="Ma L.-J."/>
            <person name="Vaillancourt L.J."/>
        </authorList>
    </citation>
    <scope>NUCLEOTIDE SEQUENCE [LARGE SCALE GENOMIC DNA]</scope>
    <source>
        <strain evidence="3">M1.001 / M2 / FGSC 10212</strain>
    </source>
</reference>
<dbReference type="Pfam" id="PF20150">
    <property type="entry name" value="2EXR"/>
    <property type="match status" value="1"/>
</dbReference>
<gene>
    <name evidence="2" type="ORF">GLRG_09071</name>
</gene>
<dbReference type="VEuPathDB" id="FungiDB:GLRG_09071"/>
<name>E3QST9_COLGM</name>
<dbReference type="eggNOG" id="ENOG502QZKU">
    <property type="taxonomic scope" value="Eukaryota"/>
</dbReference>
<organism evidence="3">
    <name type="scientific">Colletotrichum graminicola (strain M1.001 / M2 / FGSC 10212)</name>
    <name type="common">Maize anthracnose fungus</name>
    <name type="synonym">Glomerella graminicola</name>
    <dbReference type="NCBI Taxonomy" id="645133"/>
    <lineage>
        <taxon>Eukaryota</taxon>
        <taxon>Fungi</taxon>
        <taxon>Dikarya</taxon>
        <taxon>Ascomycota</taxon>
        <taxon>Pezizomycotina</taxon>
        <taxon>Sordariomycetes</taxon>
        <taxon>Hypocreomycetidae</taxon>
        <taxon>Glomerellales</taxon>
        <taxon>Glomerellaceae</taxon>
        <taxon>Colletotrichum</taxon>
        <taxon>Colletotrichum graminicola species complex</taxon>
    </lineage>
</organism>
<protein>
    <recommendedName>
        <fullName evidence="1">2EXR domain-containing protein</fullName>
    </recommendedName>
</protein>
<dbReference type="EMBL" id="GG697375">
    <property type="protein sequence ID" value="EFQ33927.1"/>
    <property type="molecule type" value="Genomic_DNA"/>
</dbReference>
<dbReference type="AlphaFoldDB" id="E3QST9"/>
<evidence type="ECO:0000313" key="3">
    <source>
        <dbReference type="Proteomes" id="UP000008782"/>
    </source>
</evidence>
<dbReference type="GeneID" id="24414436"/>
<accession>E3QST9</accession>
<evidence type="ECO:0000313" key="2">
    <source>
        <dbReference type="EMBL" id="EFQ33927.1"/>
    </source>
</evidence>
<dbReference type="RefSeq" id="XP_008097947.1">
    <property type="nucleotide sequence ID" value="XM_008099756.1"/>
</dbReference>
<sequence length="362" mass="41846">MTAKEFHLFPLLPGEVRNLIWDHSVRPHGIRGVQFFSLFRSEKIPQAFSRNLMPRIQGSQGDIVGAPKAENAGSPPSWNHNRSAYAIDGGLWIASKESRAAMHRRYESEKWNGFYHLQHNFSASYASSYLSSYQEAQQVTKCDDLPVTFLVNSDEGHQYFTLLPAQDLFYIQGYPSWPELGHLREFMPSASPRHRLGGFRHVAMEFDPSWTLYELGEYWWSWDQRRSSANRTQDHATIYDTLAYYLKHEANKPEYHITAWLVDPRLRSRKTETQAAKQSSAKEASERIVFEGIGCKYYEVSSEDEFCEYDQEIADQRGFLSVWDFADELQSIVAGLEADRSNIREEDVGLGQIKFLVCDRDE</sequence>
<dbReference type="HOGENOM" id="CLU_065839_0_0_1"/>
<dbReference type="Proteomes" id="UP000008782">
    <property type="component" value="Unassembled WGS sequence"/>
</dbReference>
<keyword evidence="3" id="KW-1185">Reference proteome</keyword>
<feature type="domain" description="2EXR" evidence="1">
    <location>
        <begin position="6"/>
        <end position="107"/>
    </location>
</feature>
<evidence type="ECO:0000259" key="1">
    <source>
        <dbReference type="Pfam" id="PF20150"/>
    </source>
</evidence>